<gene>
    <name evidence="2" type="ORF">LY79DRAFT_401845</name>
</gene>
<feature type="region of interest" description="Disordered" evidence="1">
    <location>
        <begin position="147"/>
        <end position="171"/>
    </location>
</feature>
<dbReference type="AlphaFoldDB" id="A0AAD8UZV7"/>
<evidence type="ECO:0000256" key="1">
    <source>
        <dbReference type="SAM" id="MobiDB-lite"/>
    </source>
</evidence>
<dbReference type="Proteomes" id="UP001230504">
    <property type="component" value="Unassembled WGS sequence"/>
</dbReference>
<organism evidence="2 3">
    <name type="scientific">Colletotrichum navitas</name>
    <dbReference type="NCBI Taxonomy" id="681940"/>
    <lineage>
        <taxon>Eukaryota</taxon>
        <taxon>Fungi</taxon>
        <taxon>Dikarya</taxon>
        <taxon>Ascomycota</taxon>
        <taxon>Pezizomycotina</taxon>
        <taxon>Sordariomycetes</taxon>
        <taxon>Hypocreomycetidae</taxon>
        <taxon>Glomerellales</taxon>
        <taxon>Glomerellaceae</taxon>
        <taxon>Colletotrichum</taxon>
        <taxon>Colletotrichum graminicola species complex</taxon>
    </lineage>
</organism>
<feature type="compositionally biased region" description="Basic and acidic residues" evidence="1">
    <location>
        <begin position="56"/>
        <end position="73"/>
    </location>
</feature>
<feature type="region of interest" description="Disordered" evidence="1">
    <location>
        <begin position="56"/>
        <end position="77"/>
    </location>
</feature>
<sequence>MTPNGGPCTPRSTRSYQLRHVLRTEAERPWELIRASLLFLSFLHWGHVEHPSVGELTLRSERTGPRQSAETRRSRGYSLKGRYESDDTLAWPCHSIQNRTTFRGSQPRLVPLIHASVVLFTAAQNVSFPFSSFFFYRWTEETAWPTVAGTPRPRRAATQSLGQTCHQKKPK</sequence>
<protein>
    <submittedName>
        <fullName evidence="2">Uncharacterized protein</fullName>
    </submittedName>
</protein>
<accession>A0AAD8UZV7</accession>
<keyword evidence="3" id="KW-1185">Reference proteome</keyword>
<comment type="caution">
    <text evidence="2">The sequence shown here is derived from an EMBL/GenBank/DDBJ whole genome shotgun (WGS) entry which is preliminary data.</text>
</comment>
<name>A0AAD8UZV7_9PEZI</name>
<dbReference type="GeneID" id="85437273"/>
<evidence type="ECO:0000313" key="3">
    <source>
        <dbReference type="Proteomes" id="UP001230504"/>
    </source>
</evidence>
<dbReference type="EMBL" id="JAHLJV010000089">
    <property type="protein sequence ID" value="KAK1573613.1"/>
    <property type="molecule type" value="Genomic_DNA"/>
</dbReference>
<reference evidence="2" key="1">
    <citation type="submission" date="2021-06" db="EMBL/GenBank/DDBJ databases">
        <title>Comparative genomics, transcriptomics and evolutionary studies reveal genomic signatures of adaptation to plant cell wall in hemibiotrophic fungi.</title>
        <authorList>
            <consortium name="DOE Joint Genome Institute"/>
            <person name="Baroncelli R."/>
            <person name="Diaz J.F."/>
            <person name="Benocci T."/>
            <person name="Peng M."/>
            <person name="Battaglia E."/>
            <person name="Haridas S."/>
            <person name="Andreopoulos W."/>
            <person name="Labutti K."/>
            <person name="Pangilinan J."/>
            <person name="Floch G.L."/>
            <person name="Makela M.R."/>
            <person name="Henrissat B."/>
            <person name="Grigoriev I.V."/>
            <person name="Crouch J.A."/>
            <person name="De Vries R.P."/>
            <person name="Sukno S.A."/>
            <person name="Thon M.R."/>
        </authorList>
    </citation>
    <scope>NUCLEOTIDE SEQUENCE</scope>
    <source>
        <strain evidence="2">CBS 125086</strain>
    </source>
</reference>
<proteinExistence type="predicted"/>
<evidence type="ECO:0000313" key="2">
    <source>
        <dbReference type="EMBL" id="KAK1573613.1"/>
    </source>
</evidence>
<dbReference type="RefSeq" id="XP_060409210.1">
    <property type="nucleotide sequence ID" value="XM_060553033.1"/>
</dbReference>